<dbReference type="KEGG" id="nia:A8C56_23600"/>
<feature type="chain" id="PRO_5008390098" evidence="1">
    <location>
        <begin position="22"/>
        <end position="123"/>
    </location>
</feature>
<dbReference type="STRING" id="1176587.A8C56_23600"/>
<accession>A0A1A9I917</accession>
<evidence type="ECO:0000313" key="3">
    <source>
        <dbReference type="Proteomes" id="UP000077667"/>
    </source>
</evidence>
<dbReference type="EMBL" id="CP015772">
    <property type="protein sequence ID" value="ANH83559.1"/>
    <property type="molecule type" value="Genomic_DNA"/>
</dbReference>
<dbReference type="Gene3D" id="2.60.40.10">
    <property type="entry name" value="Immunoglobulins"/>
    <property type="match status" value="1"/>
</dbReference>
<name>A0A1A9I917_9BACT</name>
<protein>
    <submittedName>
        <fullName evidence="2">Uncharacterized protein</fullName>
    </submittedName>
</protein>
<dbReference type="PROSITE" id="PS51257">
    <property type="entry name" value="PROKAR_LIPOPROTEIN"/>
    <property type="match status" value="1"/>
</dbReference>
<keyword evidence="1" id="KW-0732">Signal</keyword>
<dbReference type="OrthoDB" id="678858at2"/>
<keyword evidence="3" id="KW-1185">Reference proteome</keyword>
<proteinExistence type="predicted"/>
<gene>
    <name evidence="2" type="ORF">A8C56_23600</name>
</gene>
<dbReference type="RefSeq" id="WP_067761233.1">
    <property type="nucleotide sequence ID" value="NZ_CP015772.1"/>
</dbReference>
<evidence type="ECO:0000256" key="1">
    <source>
        <dbReference type="SAM" id="SignalP"/>
    </source>
</evidence>
<feature type="signal peptide" evidence="1">
    <location>
        <begin position="1"/>
        <end position="21"/>
    </location>
</feature>
<organism evidence="2 3">
    <name type="scientific">Niabella ginsenosidivorans</name>
    <dbReference type="NCBI Taxonomy" id="1176587"/>
    <lineage>
        <taxon>Bacteria</taxon>
        <taxon>Pseudomonadati</taxon>
        <taxon>Bacteroidota</taxon>
        <taxon>Chitinophagia</taxon>
        <taxon>Chitinophagales</taxon>
        <taxon>Chitinophagaceae</taxon>
        <taxon>Niabella</taxon>
    </lineage>
</organism>
<evidence type="ECO:0000313" key="2">
    <source>
        <dbReference type="EMBL" id="ANH83559.1"/>
    </source>
</evidence>
<sequence length="123" mass="13293">MKKIYSLFFTLAIVLSFFACKKDKNINYKPVASPFSAQLETTESVAADGATVNVIIKAGTDGWWVQIPSSAPWCTTTRPYGSGDFTLPVKIAANTSGAERAVDVILNPTFQLPPVTVTIHQAK</sequence>
<dbReference type="AlphaFoldDB" id="A0A1A9I917"/>
<dbReference type="InterPro" id="IPR013783">
    <property type="entry name" value="Ig-like_fold"/>
</dbReference>
<dbReference type="Proteomes" id="UP000077667">
    <property type="component" value="Chromosome"/>
</dbReference>
<reference evidence="2 3" key="1">
    <citation type="submission" date="2016-05" db="EMBL/GenBank/DDBJ databases">
        <title>Niabella ginsenosidivorans BS26 whole genome sequencing.</title>
        <authorList>
            <person name="Im W.T."/>
            <person name="Siddiqi M.Z."/>
        </authorList>
    </citation>
    <scope>NUCLEOTIDE SEQUENCE [LARGE SCALE GENOMIC DNA]</scope>
    <source>
        <strain evidence="2 3">BS26</strain>
    </source>
</reference>